<reference evidence="2 3" key="1">
    <citation type="journal article" date="2017" name="Elife">
        <title>Extensive horizontal gene transfer in cheese-associated bacteria.</title>
        <authorList>
            <person name="Bonham K.S."/>
            <person name="Wolfe B.E."/>
            <person name="Dutton R.J."/>
        </authorList>
    </citation>
    <scope>NUCLEOTIDE SEQUENCE [LARGE SCALE GENOMIC DNA]</scope>
    <source>
        <strain evidence="2 3">JB196</strain>
    </source>
</reference>
<dbReference type="Proteomes" id="UP000252479">
    <property type="component" value="Unassembled WGS sequence"/>
</dbReference>
<dbReference type="EMBL" id="QPGL01000002">
    <property type="protein sequence ID" value="RCS70895.1"/>
    <property type="molecule type" value="Genomic_DNA"/>
</dbReference>
<dbReference type="RefSeq" id="WP_086962969.1">
    <property type="nucleotide sequence ID" value="NZ_FUKS01000052.1"/>
</dbReference>
<evidence type="ECO:0000313" key="2">
    <source>
        <dbReference type="EMBL" id="RCS70895.1"/>
    </source>
</evidence>
<gene>
    <name evidence="2" type="ORF">CIK83_16030</name>
</gene>
<protein>
    <submittedName>
        <fullName evidence="2">Uncharacterized protein</fullName>
    </submittedName>
</protein>
<proteinExistence type="predicted"/>
<evidence type="ECO:0000256" key="1">
    <source>
        <dbReference type="SAM" id="SignalP"/>
    </source>
</evidence>
<dbReference type="GeneID" id="303190432"/>
<keyword evidence="3" id="KW-1185">Reference proteome</keyword>
<dbReference type="InterPro" id="IPR047808">
    <property type="entry name" value="CueP-like"/>
</dbReference>
<dbReference type="NCBIfam" id="NF038094">
    <property type="entry name" value="CueP_fam"/>
    <property type="match status" value="1"/>
</dbReference>
<feature type="chain" id="PRO_5016696788" evidence="1">
    <location>
        <begin position="26"/>
        <end position="178"/>
    </location>
</feature>
<dbReference type="AlphaFoldDB" id="A0A368LJT0"/>
<keyword evidence="1" id="KW-0732">Signal</keyword>
<feature type="signal peptide" evidence="1">
    <location>
        <begin position="1"/>
        <end position="25"/>
    </location>
</feature>
<name>A0A368LJT0_9VIBR</name>
<evidence type="ECO:0000313" key="3">
    <source>
        <dbReference type="Proteomes" id="UP000252479"/>
    </source>
</evidence>
<comment type="caution">
    <text evidence="2">The sequence shown here is derived from an EMBL/GenBank/DDBJ whole genome shotgun (WGS) entry which is preliminary data.</text>
</comment>
<dbReference type="Pfam" id="PF21172">
    <property type="entry name" value="CueP"/>
    <property type="match status" value="1"/>
</dbReference>
<organism evidence="2 3">
    <name type="scientific">Vibrio casei</name>
    <dbReference type="NCBI Taxonomy" id="673372"/>
    <lineage>
        <taxon>Bacteria</taxon>
        <taxon>Pseudomonadati</taxon>
        <taxon>Pseudomonadota</taxon>
        <taxon>Gammaproteobacteria</taxon>
        <taxon>Vibrionales</taxon>
        <taxon>Vibrionaceae</taxon>
        <taxon>Vibrio</taxon>
    </lineage>
</organism>
<accession>A0A368LJT0</accession>
<dbReference type="Gene3D" id="2.60.40.3700">
    <property type="match status" value="1"/>
</dbReference>
<sequence length="178" mass="19699">MNLRLTITTLLTGAFAAALSFSTLANEADKFEGLTAPQALEKAHDYHGKGTASIQVMPDVIVAKFDDNSQIQIPTKDQHLLSIAPYENQTHPCGYHVPTGCQGEMVEKTMMVKVVDLDNKKVLKYGQVTTQKDGFIDLWMPKDRKNLEVTFTYNGKTSTEVLSTADKARTCITTMQLI</sequence>